<evidence type="ECO:0000313" key="3">
    <source>
        <dbReference type="Proteomes" id="UP000324536"/>
    </source>
</evidence>
<dbReference type="OrthoDB" id="7283531at2"/>
<dbReference type="GO" id="GO:0032153">
    <property type="term" value="C:cell division site"/>
    <property type="evidence" value="ECO:0007669"/>
    <property type="project" value="TreeGrafter"/>
</dbReference>
<dbReference type="GO" id="GO:0016020">
    <property type="term" value="C:membrane"/>
    <property type="evidence" value="ECO:0007669"/>
    <property type="project" value="InterPro"/>
</dbReference>
<dbReference type="KEGG" id="acek:FLP30_00070"/>
<gene>
    <name evidence="2" type="ORF">FLP30_00070</name>
</gene>
<dbReference type="EMBL" id="CP043506">
    <property type="protein sequence ID" value="QEO16340.1"/>
    <property type="molecule type" value="Genomic_DNA"/>
</dbReference>
<keyword evidence="2" id="KW-0132">Cell division</keyword>
<feature type="transmembrane region" description="Helical" evidence="1">
    <location>
        <begin position="229"/>
        <end position="253"/>
    </location>
</feature>
<dbReference type="GO" id="GO:0051301">
    <property type="term" value="P:cell division"/>
    <property type="evidence" value="ECO:0007669"/>
    <property type="project" value="UniProtKB-KW"/>
</dbReference>
<dbReference type="Proteomes" id="UP000324536">
    <property type="component" value="Chromosome"/>
</dbReference>
<dbReference type="RefSeq" id="WP_149277788.1">
    <property type="nucleotide sequence ID" value="NZ_CP043506.1"/>
</dbReference>
<keyword evidence="1" id="KW-1133">Transmembrane helix</keyword>
<keyword evidence="3" id="KW-1185">Reference proteome</keyword>
<evidence type="ECO:0000313" key="2">
    <source>
        <dbReference type="EMBL" id="QEO16340.1"/>
    </source>
</evidence>
<evidence type="ECO:0000256" key="1">
    <source>
        <dbReference type="SAM" id="Phobius"/>
    </source>
</evidence>
<proteinExistence type="predicted"/>
<reference evidence="2 3" key="1">
    <citation type="submission" date="2019-09" db="EMBL/GenBank/DDBJ databases">
        <title>Genome sequencing of strain KACC 21233.</title>
        <authorList>
            <person name="Heo J."/>
            <person name="Kim S.-J."/>
            <person name="Kim J.-S."/>
            <person name="Hong S.-B."/>
            <person name="Kwon S.-W."/>
        </authorList>
    </citation>
    <scope>NUCLEOTIDE SEQUENCE [LARGE SCALE GENOMIC DNA]</scope>
    <source>
        <strain evidence="2 3">KACC 21233</strain>
    </source>
</reference>
<organism evidence="2 3">
    <name type="scientific">Acetobacter vaccinii</name>
    <dbReference type="NCBI Taxonomy" id="2592655"/>
    <lineage>
        <taxon>Bacteria</taxon>
        <taxon>Pseudomonadati</taxon>
        <taxon>Pseudomonadota</taxon>
        <taxon>Alphaproteobacteria</taxon>
        <taxon>Acetobacterales</taxon>
        <taxon>Acetobacteraceae</taxon>
        <taxon>Acetobacter</taxon>
    </lineage>
</organism>
<feature type="transmembrane region" description="Helical" evidence="1">
    <location>
        <begin position="21"/>
        <end position="40"/>
    </location>
</feature>
<name>A0A5C1YM63_9PROT</name>
<accession>A0A5C1YM63</accession>
<dbReference type="AlphaFoldDB" id="A0A5C1YM63"/>
<keyword evidence="1" id="KW-0812">Transmembrane</keyword>
<keyword evidence="1" id="KW-0472">Membrane</keyword>
<dbReference type="InterPro" id="IPR004513">
    <property type="entry name" value="FtsX"/>
</dbReference>
<feature type="transmembrane region" description="Helical" evidence="1">
    <location>
        <begin position="167"/>
        <end position="193"/>
    </location>
</feature>
<keyword evidence="2" id="KW-0131">Cell cycle</keyword>
<feature type="transmembrane region" description="Helical" evidence="1">
    <location>
        <begin position="286"/>
        <end position="313"/>
    </location>
</feature>
<protein>
    <submittedName>
        <fullName evidence="2">Cell division protein FtsX</fullName>
    </submittedName>
</protein>
<dbReference type="PANTHER" id="PTHR47755">
    <property type="entry name" value="CELL DIVISION PROTEIN FTSX"/>
    <property type="match status" value="1"/>
</dbReference>
<dbReference type="PANTHER" id="PTHR47755:SF1">
    <property type="entry name" value="CELL DIVISION PROTEIN FTSX"/>
    <property type="match status" value="1"/>
</dbReference>
<sequence>MALFRRRRDGLSLSEALPDRSLFALVAMMGFLAAMTLAGASGAQGLSHRWAAGAAGLVTVQVPDPDLPAHGGDDTQPPKRIDAVLDALASLPQGTRTHRLEQDEINQLLAPWLGKADHSALPLPAVIRINLPPDTSLPATLEQTLGQLTPGVMIEQNALWSQRLHDLATSLLACSWLALLTVGGIGVVITALATRSGLTSRWEIIQTLHGLGASDGYIAGRFARRTASLGLGGGITGTVLACLPLFVLVRLILPFSQPALPTAPPLHDPLHSAELQTLLDSLPQGLVAGLALLPIASAAICWLTTQIMVRLWLRNLP</sequence>